<dbReference type="EMBL" id="CAMXCT020004358">
    <property type="protein sequence ID" value="CAL1162087.1"/>
    <property type="molecule type" value="Genomic_DNA"/>
</dbReference>
<name>A0A9P1GFH0_9DINO</name>
<reference evidence="1" key="1">
    <citation type="submission" date="2022-10" db="EMBL/GenBank/DDBJ databases">
        <authorList>
            <person name="Chen Y."/>
            <person name="Dougan E. K."/>
            <person name="Chan C."/>
            <person name="Rhodes N."/>
            <person name="Thang M."/>
        </authorList>
    </citation>
    <scope>NUCLEOTIDE SEQUENCE</scope>
</reference>
<dbReference type="AlphaFoldDB" id="A0A9P1GFH0"/>
<keyword evidence="3" id="KW-1185">Reference proteome</keyword>
<accession>A0A9P1GFH0</accession>
<proteinExistence type="predicted"/>
<sequence>MDTADLSESATSLRVNDIGLDSQALLCDKKRQHKPMTNGYVRLATAEEAAHPTLLCERKIQCPRDEALHLGVTALDTLLEQAEGPDPSPISRLALGALPRRHKVKPWVAKFGTYWQVFADPQKPNDPDKLLDKMLRSFFSTSTTIPHWDVTREAWNSQVEELMGKMPNMFWNWWSSSVWFLCIADDGEHETPQKFAGRKHPRMAVRSPMDGAVSMMGFNASPFGAVGSMAGFLRVSLAVWLIGLVVLRAALQLCWTVLPDDHIVLGREELPNIPSYIPPRSFVTLLDLLGLTFAKGGKRHVPFNHKFKLLGLEVNLEGRKGNPVTIGCIKARRSELAAKINDILAEAWLDAKKAE</sequence>
<comment type="caution">
    <text evidence="1">The sequence shown here is derived from an EMBL/GenBank/DDBJ whole genome shotgun (WGS) entry which is preliminary data.</text>
</comment>
<reference evidence="2 3" key="2">
    <citation type="submission" date="2024-05" db="EMBL/GenBank/DDBJ databases">
        <authorList>
            <person name="Chen Y."/>
            <person name="Shah S."/>
            <person name="Dougan E. K."/>
            <person name="Thang M."/>
            <person name="Chan C."/>
        </authorList>
    </citation>
    <scope>NUCLEOTIDE SEQUENCE [LARGE SCALE GENOMIC DNA]</scope>
</reference>
<dbReference type="EMBL" id="CAMXCT030004358">
    <property type="protein sequence ID" value="CAL4796024.1"/>
    <property type="molecule type" value="Genomic_DNA"/>
</dbReference>
<dbReference type="Proteomes" id="UP001152797">
    <property type="component" value="Unassembled WGS sequence"/>
</dbReference>
<protein>
    <submittedName>
        <fullName evidence="2">DnaJ-like subfamily B member 6-B</fullName>
    </submittedName>
</protein>
<dbReference type="EMBL" id="CAMXCT010004358">
    <property type="protein sequence ID" value="CAI4008712.1"/>
    <property type="molecule type" value="Genomic_DNA"/>
</dbReference>
<evidence type="ECO:0000313" key="1">
    <source>
        <dbReference type="EMBL" id="CAI4008712.1"/>
    </source>
</evidence>
<feature type="non-terminal residue" evidence="1">
    <location>
        <position position="1"/>
    </location>
</feature>
<evidence type="ECO:0000313" key="3">
    <source>
        <dbReference type="Proteomes" id="UP001152797"/>
    </source>
</evidence>
<evidence type="ECO:0000313" key="2">
    <source>
        <dbReference type="EMBL" id="CAL4796024.1"/>
    </source>
</evidence>
<organism evidence="1">
    <name type="scientific">Cladocopium goreaui</name>
    <dbReference type="NCBI Taxonomy" id="2562237"/>
    <lineage>
        <taxon>Eukaryota</taxon>
        <taxon>Sar</taxon>
        <taxon>Alveolata</taxon>
        <taxon>Dinophyceae</taxon>
        <taxon>Suessiales</taxon>
        <taxon>Symbiodiniaceae</taxon>
        <taxon>Cladocopium</taxon>
    </lineage>
</organism>
<gene>
    <name evidence="1" type="ORF">C1SCF055_LOCUS34126</name>
</gene>